<organism evidence="8">
    <name type="scientific">Samektorquevirus hominid17</name>
    <dbReference type="NCBI Taxonomy" id="3160823"/>
    <lineage>
        <taxon>Viruses</taxon>
        <taxon>Monodnaviria</taxon>
        <taxon>Shotokuvirae</taxon>
        <taxon>Commensaviricota</taxon>
        <taxon>Cardeaviricetes</taxon>
        <taxon>Sanitavirales</taxon>
        <taxon>Anelloviridae</taxon>
        <taxon>Samektorquevirus</taxon>
    </lineage>
</organism>
<comment type="similarity">
    <text evidence="2 6">Belongs to the anelloviridae capsid protein family.</text>
</comment>
<evidence type="ECO:0000313" key="8">
    <source>
        <dbReference type="EMBL" id="XBC19356.1"/>
    </source>
</evidence>
<keyword evidence="3 6" id="KW-1140">T=1 icosahedral capsid protein</keyword>
<evidence type="ECO:0000256" key="7">
    <source>
        <dbReference type="SAM" id="MobiDB-lite"/>
    </source>
</evidence>
<dbReference type="EMBL" id="PP728779">
    <property type="protein sequence ID" value="XBC19356.1"/>
    <property type="molecule type" value="Genomic_DNA"/>
</dbReference>
<evidence type="ECO:0000256" key="1">
    <source>
        <dbReference type="ARBA" id="ARBA00004328"/>
    </source>
</evidence>
<feature type="compositionally biased region" description="Basic and acidic residues" evidence="7">
    <location>
        <begin position="579"/>
        <end position="596"/>
    </location>
</feature>
<dbReference type="GO" id="GO:0039615">
    <property type="term" value="C:T=1 icosahedral viral capsid"/>
    <property type="evidence" value="ECO:0007669"/>
    <property type="project" value="UniProtKB-UniRule"/>
</dbReference>
<evidence type="ECO:0000256" key="5">
    <source>
        <dbReference type="ARBA" id="ARBA00022844"/>
    </source>
</evidence>
<proteinExistence type="inferred from homology"/>
<comment type="function">
    <text evidence="6">Self-assembles to form an icosahedral capsid.</text>
</comment>
<keyword evidence="5 6" id="KW-0946">Virion</keyword>
<evidence type="ECO:0000256" key="4">
    <source>
        <dbReference type="ARBA" id="ARBA00022561"/>
    </source>
</evidence>
<protein>
    <recommendedName>
        <fullName evidence="6">Capsid protein</fullName>
    </recommendedName>
</protein>
<name>A0AAU7B9F3_9VIRU</name>
<sequence length="660" mass="78489">MPFHYYRRNFYRRWKRPRKWRRYYKRKRRPYRWPRRRRARKVVRRTRYGRHKPTTRVRRKKKQFLKLVQWQPEFIRKCKIIGNENLISFGYGRQAYNFTQHVNDVVPNNYAWGGGFFVSVYTLGYLYECLLHYRNIWTTSNDGFDLARYLGAKLIFYRHDICDYVVIYNTSPPMTINKLSYPSCHPSRIMLQRKKIWVPSLKTRPHGKPYIKKFIRPPKLLTNRWFFQEELSKVNLMMLMGTAISTTSPYLSNNTDNNCVGINILNTEIFTNVGWAATTYNTKFPIYAYYPKEKKMKWIHDLAYNSDSIFWPLYLNGTYNTYKHKTNGEKKDYTSIDDPTTNFQPISITRLLRYQPNRDTGQDTIAWLESNLSDNLEVPRIEAYKIDSLPMWLLLFGFVDYMAKLHPRDDLYNNFTLILHSKFPLGFNFTFDVNSPIIPLSQDFMKGKGEWGSPVDMSLGKYWVPCIKTQLSVINDIVSCGPYIARPTGKGFDFNMKYKFFFKWGGNIVTQKNILDPSKQKTYPIPRDFLSQIQIKDPEGRAIQTQFHKWDYRRGMLTAKAIKRAMQDTDVTDSSSTDGEEHPRKRKRTGEPEICHQESSTLLQALQPSEEDIYPQETQETDLQLLELNQQQRLQQQLLKQILKLKKKQRYITLLTGQIE</sequence>
<accession>A0AAU7B9F3</accession>
<comment type="subcellular location">
    <subcellularLocation>
        <location evidence="1 6">Virion</location>
    </subcellularLocation>
</comment>
<dbReference type="Pfam" id="PF02956">
    <property type="entry name" value="TT_ORF1"/>
    <property type="match status" value="1"/>
</dbReference>
<feature type="compositionally biased region" description="Low complexity" evidence="7">
    <location>
        <begin position="568"/>
        <end position="577"/>
    </location>
</feature>
<evidence type="ECO:0000256" key="3">
    <source>
        <dbReference type="ARBA" id="ARBA00022431"/>
    </source>
</evidence>
<keyword evidence="4 6" id="KW-0167">Capsid protein</keyword>
<feature type="region of interest" description="Disordered" evidence="7">
    <location>
        <begin position="564"/>
        <end position="599"/>
    </location>
</feature>
<reference evidence="8" key="1">
    <citation type="submission" date="2024-04" db="EMBL/GenBank/DDBJ databases">
        <title>Complete genome sequences of human anelloviruses identified from the female genital tract representing three novel genera.</title>
        <authorList>
            <person name="Holland S.C."/>
            <person name="Do E.D."/>
            <person name="Kaelin E.A."/>
            <person name="Mitchell C."/>
            <person name="Soria J."/>
            <person name="La Rosa A."/>
            <person name="Ticona E."/>
            <person name="Coombs R.W."/>
            <person name="Frenkel L.M."/>
            <person name="Bull M.E."/>
            <person name="Lim E.S."/>
        </authorList>
    </citation>
    <scope>NUCLEOTIDE SEQUENCE</scope>
    <source>
        <strain evidence="8">ASU82758a</strain>
    </source>
</reference>
<evidence type="ECO:0000256" key="6">
    <source>
        <dbReference type="RuleBase" id="RU361230"/>
    </source>
</evidence>
<evidence type="ECO:0000256" key="2">
    <source>
        <dbReference type="ARBA" id="ARBA00006131"/>
    </source>
</evidence>
<dbReference type="InterPro" id="IPR004219">
    <property type="entry name" value="TTvirus_Unk"/>
</dbReference>